<dbReference type="Proteomes" id="UP000827872">
    <property type="component" value="Linkage Group LG01"/>
</dbReference>
<reference evidence="1" key="1">
    <citation type="submission" date="2021-08" db="EMBL/GenBank/DDBJ databases">
        <title>The first chromosome-level gecko genome reveals the dynamic sex chromosomes of Neotropical dwarf geckos (Sphaerodactylidae: Sphaerodactylus).</title>
        <authorList>
            <person name="Pinto B.J."/>
            <person name="Keating S.E."/>
            <person name="Gamble T."/>
        </authorList>
    </citation>
    <scope>NUCLEOTIDE SEQUENCE</scope>
    <source>
        <strain evidence="1">TG3544</strain>
    </source>
</reference>
<evidence type="ECO:0000313" key="1">
    <source>
        <dbReference type="EMBL" id="KAH8015755.1"/>
    </source>
</evidence>
<keyword evidence="2" id="KW-1185">Reference proteome</keyword>
<sequence>MIKWFHENTIIVKQIHLSFFSHMQIYANIIDYNPQDFVSRGQPYSFFFSSPSIQAGSTHNLGLEPRLANEIMTEMMRGCEGPETPTEACAPCQTSAENLECCNQAIPDGTGTSSDQEMQWISARSDSPLRAPSLNNQVRLDCPLETIDQECATL</sequence>
<dbReference type="EMBL" id="CM037614">
    <property type="protein sequence ID" value="KAH8015755.1"/>
    <property type="molecule type" value="Genomic_DNA"/>
</dbReference>
<name>A0ACB8G7L4_9SAUR</name>
<evidence type="ECO:0000313" key="2">
    <source>
        <dbReference type="Proteomes" id="UP000827872"/>
    </source>
</evidence>
<comment type="caution">
    <text evidence="1">The sequence shown here is derived from an EMBL/GenBank/DDBJ whole genome shotgun (WGS) entry which is preliminary data.</text>
</comment>
<accession>A0ACB8G7L4</accession>
<organism evidence="1 2">
    <name type="scientific">Sphaerodactylus townsendi</name>
    <dbReference type="NCBI Taxonomy" id="933632"/>
    <lineage>
        <taxon>Eukaryota</taxon>
        <taxon>Metazoa</taxon>
        <taxon>Chordata</taxon>
        <taxon>Craniata</taxon>
        <taxon>Vertebrata</taxon>
        <taxon>Euteleostomi</taxon>
        <taxon>Lepidosauria</taxon>
        <taxon>Squamata</taxon>
        <taxon>Bifurcata</taxon>
        <taxon>Gekkota</taxon>
        <taxon>Sphaerodactylidae</taxon>
        <taxon>Sphaerodactylus</taxon>
    </lineage>
</organism>
<gene>
    <name evidence="1" type="ORF">K3G42_008163</name>
</gene>
<protein>
    <submittedName>
        <fullName evidence="1">Uncharacterized protein</fullName>
    </submittedName>
</protein>
<proteinExistence type="predicted"/>